<dbReference type="PANTHER" id="PTHR37752">
    <property type="entry name" value="OS02G0610700 PROTEIN"/>
    <property type="match status" value="1"/>
</dbReference>
<accession>A0A9K3L2E0</accession>
<dbReference type="AlphaFoldDB" id="A0A9K3L2E0"/>
<gene>
    <name evidence="3" type="ORF">IV203_003613</name>
</gene>
<keyword evidence="2" id="KW-0732">Signal</keyword>
<evidence type="ECO:0000313" key="3">
    <source>
        <dbReference type="EMBL" id="KAG7354257.1"/>
    </source>
</evidence>
<reference evidence="3" key="1">
    <citation type="journal article" date="2021" name="Sci. Rep.">
        <title>Diploid genomic architecture of Nitzschia inconspicua, an elite biomass production diatom.</title>
        <authorList>
            <person name="Oliver A."/>
            <person name="Podell S."/>
            <person name="Pinowska A."/>
            <person name="Traller J.C."/>
            <person name="Smith S.R."/>
            <person name="McClure R."/>
            <person name="Beliaev A."/>
            <person name="Bohutskyi P."/>
            <person name="Hill E.A."/>
            <person name="Rabines A."/>
            <person name="Zheng H."/>
            <person name="Allen L.Z."/>
            <person name="Kuo A."/>
            <person name="Grigoriev I.V."/>
            <person name="Allen A.E."/>
            <person name="Hazlebeck D."/>
            <person name="Allen E.E."/>
        </authorList>
    </citation>
    <scope>NUCLEOTIDE SEQUENCE</scope>
    <source>
        <strain evidence="3">Hildebrandi</strain>
    </source>
</reference>
<comment type="caution">
    <text evidence="3">The sequence shown here is derived from an EMBL/GenBank/DDBJ whole genome shotgun (WGS) entry which is preliminary data.</text>
</comment>
<evidence type="ECO:0008006" key="5">
    <source>
        <dbReference type="Google" id="ProtNLM"/>
    </source>
</evidence>
<dbReference type="InterPro" id="IPR053091">
    <property type="entry name" value="PSII_Assembly/Photoprotect-Rel"/>
</dbReference>
<evidence type="ECO:0000313" key="4">
    <source>
        <dbReference type="Proteomes" id="UP000693970"/>
    </source>
</evidence>
<keyword evidence="4" id="KW-1185">Reference proteome</keyword>
<feature type="region of interest" description="Disordered" evidence="1">
    <location>
        <begin position="22"/>
        <end position="59"/>
    </location>
</feature>
<feature type="signal peptide" evidence="2">
    <location>
        <begin position="1"/>
        <end position="17"/>
    </location>
</feature>
<evidence type="ECO:0000256" key="1">
    <source>
        <dbReference type="SAM" id="MobiDB-lite"/>
    </source>
</evidence>
<feature type="chain" id="PRO_5039935602" description="High light inducible protein" evidence="2">
    <location>
        <begin position="18"/>
        <end position="171"/>
    </location>
</feature>
<dbReference type="Proteomes" id="UP000693970">
    <property type="component" value="Unassembled WGS sequence"/>
</dbReference>
<dbReference type="OrthoDB" id="2019915at2759"/>
<dbReference type="PANTHER" id="PTHR37752:SF1">
    <property type="entry name" value="OS02G0610700 PROTEIN"/>
    <property type="match status" value="1"/>
</dbReference>
<evidence type="ECO:0000256" key="2">
    <source>
        <dbReference type="SAM" id="SignalP"/>
    </source>
</evidence>
<dbReference type="EMBL" id="JAGRRH010000016">
    <property type="protein sequence ID" value="KAG7354257.1"/>
    <property type="molecule type" value="Genomic_DNA"/>
</dbReference>
<sequence>MKTAITLLAFCALTADAFTSPAKPFGSIQRPQSGPLYETTTENDVNDEPAMNPDNPALPELKGDFDWDAKFSGDADWITENVPGKVVLNEIELAQQVTELGKLEEKWRKERLQQEYEESKTVGFVSNAELLNGRFAMFFLATGLLTELWTGVSMPGQVEELLRIGGFIGFD</sequence>
<protein>
    <recommendedName>
        <fullName evidence="5">High light inducible protein</fullName>
    </recommendedName>
</protein>
<name>A0A9K3L2E0_9STRA</name>
<proteinExistence type="predicted"/>
<organism evidence="3 4">
    <name type="scientific">Nitzschia inconspicua</name>
    <dbReference type="NCBI Taxonomy" id="303405"/>
    <lineage>
        <taxon>Eukaryota</taxon>
        <taxon>Sar</taxon>
        <taxon>Stramenopiles</taxon>
        <taxon>Ochrophyta</taxon>
        <taxon>Bacillariophyta</taxon>
        <taxon>Bacillariophyceae</taxon>
        <taxon>Bacillariophycidae</taxon>
        <taxon>Bacillariales</taxon>
        <taxon>Bacillariaceae</taxon>
        <taxon>Nitzschia</taxon>
    </lineage>
</organism>
<reference evidence="3" key="2">
    <citation type="submission" date="2021-04" db="EMBL/GenBank/DDBJ databases">
        <authorList>
            <person name="Podell S."/>
        </authorList>
    </citation>
    <scope>NUCLEOTIDE SEQUENCE</scope>
    <source>
        <strain evidence="3">Hildebrandi</strain>
    </source>
</reference>